<dbReference type="InterPro" id="IPR050309">
    <property type="entry name" value="Type-B_Carboxylest/Lipase"/>
</dbReference>
<dbReference type="Proteomes" id="UP000663824">
    <property type="component" value="Unassembled WGS sequence"/>
</dbReference>
<feature type="chain" id="PRO_5035953333" description="Carboxylic ester hydrolase" evidence="3">
    <location>
        <begin position="28"/>
        <end position="535"/>
    </location>
</feature>
<reference evidence="5" key="1">
    <citation type="submission" date="2021-02" db="EMBL/GenBank/DDBJ databases">
        <authorList>
            <person name="Nowell W R."/>
        </authorList>
    </citation>
    <scope>NUCLEOTIDE SEQUENCE</scope>
</reference>
<evidence type="ECO:0000313" key="5">
    <source>
        <dbReference type="EMBL" id="CAF2119832.1"/>
    </source>
</evidence>
<comment type="similarity">
    <text evidence="1 3">Belongs to the type-B carboxylesterase/lipase family.</text>
</comment>
<protein>
    <recommendedName>
        <fullName evidence="3">Carboxylic ester hydrolase</fullName>
        <ecNumber evidence="3">3.1.1.-</ecNumber>
    </recommendedName>
</protein>
<evidence type="ECO:0000256" key="2">
    <source>
        <dbReference type="ARBA" id="ARBA00022801"/>
    </source>
</evidence>
<comment type="caution">
    <text evidence="5">The sequence shown here is derived from an EMBL/GenBank/DDBJ whole genome shotgun (WGS) entry which is preliminary data.</text>
</comment>
<evidence type="ECO:0000313" key="6">
    <source>
        <dbReference type="EMBL" id="CAF3932311.1"/>
    </source>
</evidence>
<dbReference type="Proteomes" id="UP000676336">
    <property type="component" value="Unassembled WGS sequence"/>
</dbReference>
<evidence type="ECO:0000259" key="4">
    <source>
        <dbReference type="Pfam" id="PF00135"/>
    </source>
</evidence>
<gene>
    <name evidence="5" type="ORF">MBJ925_LOCUS25705</name>
    <name evidence="6" type="ORF">SMN809_LOCUS8262</name>
</gene>
<dbReference type="InterPro" id="IPR029058">
    <property type="entry name" value="AB_hydrolase_fold"/>
</dbReference>
<dbReference type="PROSITE" id="PS00122">
    <property type="entry name" value="CARBOXYLESTERASE_B_1"/>
    <property type="match status" value="1"/>
</dbReference>
<dbReference type="InterPro" id="IPR002018">
    <property type="entry name" value="CarbesteraseB"/>
</dbReference>
<sequence>MLVTQSIIRKVLNFILLGSLAFPFITADNISPRAHTEQGVYIGRQTKINGTSVNYWYGIPYAQQPIGDRRWMPPKALSLANGTWEATIPYVCPQKDSLIYQHTESCLTLNIYTPVNVNNIPVFVWIHGGSFIGGTAILYDATPFVSVGVKHSSPVVFVTINYRLGLLGFLADEDLFDERSGIGNRSTTGNYGVLDQMMALYWIKRNIHGFGGDPTQITIGGESAGGISVTVLLTSPLVINGTFQRAIIESGNIWPVYAITLENAINCTGKVLRPIVNCSTVQCLRDLSVDEILDAQDMVAYKARCRMLVSPVIDSYVLKDTMENSYVKGDFQKVPILVGSNANETAFVTCTQFNETANVTQVEAFLKTLYNTTIINDINTIYGPIFDCKSPLTYLNIVYSDSWAHCGSRRIVSYFTNYGVSSFWYTYNHILPVTPPCQGAFHVAELLMIFPFLVPYLYPHYSFSPLEEQLSTNMILYWTNFIRTSDPNNGSNLTSWDNYRASLDNDFVLDINLRMRTFYYNFTCSQLWDRYAVII</sequence>
<dbReference type="EC" id="3.1.1.-" evidence="3"/>
<name>A0A816W0N7_9BILA</name>
<dbReference type="Gene3D" id="3.40.50.1820">
    <property type="entry name" value="alpha/beta hydrolase"/>
    <property type="match status" value="1"/>
</dbReference>
<evidence type="ECO:0000256" key="3">
    <source>
        <dbReference type="RuleBase" id="RU361235"/>
    </source>
</evidence>
<dbReference type="EMBL" id="CAJOBI010002514">
    <property type="protein sequence ID" value="CAF3932311.1"/>
    <property type="molecule type" value="Genomic_DNA"/>
</dbReference>
<proteinExistence type="inferred from homology"/>
<organism evidence="5 7">
    <name type="scientific">Rotaria magnacalcarata</name>
    <dbReference type="NCBI Taxonomy" id="392030"/>
    <lineage>
        <taxon>Eukaryota</taxon>
        <taxon>Metazoa</taxon>
        <taxon>Spiralia</taxon>
        <taxon>Gnathifera</taxon>
        <taxon>Rotifera</taxon>
        <taxon>Eurotatoria</taxon>
        <taxon>Bdelloidea</taxon>
        <taxon>Philodinida</taxon>
        <taxon>Philodinidae</taxon>
        <taxon>Rotaria</taxon>
    </lineage>
</organism>
<dbReference type="EMBL" id="CAJNRE010013608">
    <property type="protein sequence ID" value="CAF2119832.1"/>
    <property type="molecule type" value="Genomic_DNA"/>
</dbReference>
<feature type="domain" description="Carboxylesterase type B" evidence="4">
    <location>
        <begin position="32"/>
        <end position="516"/>
    </location>
</feature>
<keyword evidence="3" id="KW-0732">Signal</keyword>
<accession>A0A816W0N7</accession>
<dbReference type="SUPFAM" id="SSF53474">
    <property type="entry name" value="alpha/beta-Hydrolases"/>
    <property type="match status" value="1"/>
</dbReference>
<evidence type="ECO:0000313" key="7">
    <source>
        <dbReference type="Proteomes" id="UP000663824"/>
    </source>
</evidence>
<dbReference type="AlphaFoldDB" id="A0A816W0N7"/>
<dbReference type="GO" id="GO:0016787">
    <property type="term" value="F:hydrolase activity"/>
    <property type="evidence" value="ECO:0007669"/>
    <property type="project" value="UniProtKB-KW"/>
</dbReference>
<feature type="signal peptide" evidence="3">
    <location>
        <begin position="1"/>
        <end position="27"/>
    </location>
</feature>
<keyword evidence="2 3" id="KW-0378">Hydrolase</keyword>
<dbReference type="Pfam" id="PF00135">
    <property type="entry name" value="COesterase"/>
    <property type="match status" value="1"/>
</dbReference>
<dbReference type="InterPro" id="IPR019826">
    <property type="entry name" value="Carboxylesterase_B_AS"/>
</dbReference>
<evidence type="ECO:0000256" key="1">
    <source>
        <dbReference type="ARBA" id="ARBA00005964"/>
    </source>
</evidence>
<dbReference type="PANTHER" id="PTHR11559">
    <property type="entry name" value="CARBOXYLESTERASE"/>
    <property type="match status" value="1"/>
</dbReference>